<evidence type="ECO:0000313" key="2">
    <source>
        <dbReference type="Proteomes" id="UP000789375"/>
    </source>
</evidence>
<comment type="caution">
    <text evidence="1">The sequence shown here is derived from an EMBL/GenBank/DDBJ whole genome shotgun (WGS) entry which is preliminary data.</text>
</comment>
<dbReference type="EMBL" id="CAJVPP010022706">
    <property type="protein sequence ID" value="CAG8745680.1"/>
    <property type="molecule type" value="Genomic_DNA"/>
</dbReference>
<evidence type="ECO:0000313" key="1">
    <source>
        <dbReference type="EMBL" id="CAG8745680.1"/>
    </source>
</evidence>
<feature type="non-terminal residue" evidence="1">
    <location>
        <position position="1"/>
    </location>
</feature>
<feature type="non-terminal residue" evidence="1">
    <location>
        <position position="63"/>
    </location>
</feature>
<proteinExistence type="predicted"/>
<gene>
    <name evidence="1" type="ORF">FMOSSE_LOCUS16386</name>
</gene>
<organism evidence="1 2">
    <name type="scientific">Funneliformis mosseae</name>
    <name type="common">Endomycorrhizal fungus</name>
    <name type="synonym">Glomus mosseae</name>
    <dbReference type="NCBI Taxonomy" id="27381"/>
    <lineage>
        <taxon>Eukaryota</taxon>
        <taxon>Fungi</taxon>
        <taxon>Fungi incertae sedis</taxon>
        <taxon>Mucoromycota</taxon>
        <taxon>Glomeromycotina</taxon>
        <taxon>Glomeromycetes</taxon>
        <taxon>Glomerales</taxon>
        <taxon>Glomeraceae</taxon>
        <taxon>Funneliformis</taxon>
    </lineage>
</organism>
<accession>A0A9N9NK88</accession>
<dbReference type="Proteomes" id="UP000789375">
    <property type="component" value="Unassembled WGS sequence"/>
</dbReference>
<reference evidence="1" key="1">
    <citation type="submission" date="2021-06" db="EMBL/GenBank/DDBJ databases">
        <authorList>
            <person name="Kallberg Y."/>
            <person name="Tangrot J."/>
            <person name="Rosling A."/>
        </authorList>
    </citation>
    <scope>NUCLEOTIDE SEQUENCE</scope>
    <source>
        <strain evidence="1">87-6 pot B 2015</strain>
    </source>
</reference>
<sequence>ESASAPSVESLEIDRIMLQQLLMTYQPEDIWNADETDLFWKMEPSQILAHFKTAEHKKKSTNY</sequence>
<protein>
    <submittedName>
        <fullName evidence="1">2853_t:CDS:1</fullName>
    </submittedName>
</protein>
<dbReference type="AlphaFoldDB" id="A0A9N9NK88"/>
<keyword evidence="2" id="KW-1185">Reference proteome</keyword>
<name>A0A9N9NK88_FUNMO</name>